<dbReference type="SUPFAM" id="SSF52418">
    <property type="entry name" value="Nucleoside phosphorylase/phosphoribosyltransferase catalytic domain"/>
    <property type="match status" value="1"/>
</dbReference>
<dbReference type="InterPro" id="IPR035902">
    <property type="entry name" value="Nuc_phospho_transferase"/>
</dbReference>
<proteinExistence type="predicted"/>
<dbReference type="AlphaFoldDB" id="A0A955KVK6"/>
<gene>
    <name evidence="4" type="ORF">KC622_02695</name>
</gene>
<dbReference type="GO" id="GO:0004645">
    <property type="term" value="F:1,4-alpha-oligoglucan phosphorylase activity"/>
    <property type="evidence" value="ECO:0007669"/>
    <property type="project" value="InterPro"/>
</dbReference>
<dbReference type="Gene3D" id="3.90.1170.30">
    <property type="entry name" value="Pyrimidine nucleoside phosphorylase-like, C-terminal domain"/>
    <property type="match status" value="1"/>
</dbReference>
<feature type="domain" description="Pyrimidine nucleoside phosphorylase C-terminal" evidence="3">
    <location>
        <begin position="434"/>
        <end position="500"/>
    </location>
</feature>
<dbReference type="Gene3D" id="1.20.970.50">
    <property type="match status" value="1"/>
</dbReference>
<dbReference type="GO" id="GO:0006206">
    <property type="term" value="P:pyrimidine nucleobase metabolic process"/>
    <property type="evidence" value="ECO:0007669"/>
    <property type="project" value="InterPro"/>
</dbReference>
<dbReference type="SUPFAM" id="SSF47648">
    <property type="entry name" value="Nucleoside phosphorylase/phosphoribosyltransferase N-terminal domain"/>
    <property type="match status" value="1"/>
</dbReference>
<dbReference type="NCBIfam" id="TIGR02645">
    <property type="entry name" value="ARCH_P_rylase"/>
    <property type="match status" value="1"/>
</dbReference>
<dbReference type="InterPro" id="IPR000053">
    <property type="entry name" value="Thymidine/pyrmidine_PPase"/>
</dbReference>
<keyword evidence="2 4" id="KW-0808">Transferase</keyword>
<dbReference type="GO" id="GO:0006213">
    <property type="term" value="P:pyrimidine nucleoside metabolic process"/>
    <property type="evidence" value="ECO:0007669"/>
    <property type="project" value="InterPro"/>
</dbReference>
<accession>A0A955KVK6</accession>
<organism evidence="4 5">
    <name type="scientific">Candidatus Dojkabacteria bacterium</name>
    <dbReference type="NCBI Taxonomy" id="2099670"/>
    <lineage>
        <taxon>Bacteria</taxon>
        <taxon>Candidatus Dojkabacteria</taxon>
    </lineage>
</organism>
<name>A0A955KVK6_9BACT</name>
<dbReference type="PANTHER" id="PTHR10515">
    <property type="entry name" value="THYMIDINE PHOSPHORYLASE"/>
    <property type="match status" value="1"/>
</dbReference>
<sequence length="502" mass="55406">MALYLQSKKFDGETGDSMSIMLNGVDADKVGINKGDKVLLFWRDLSLYVDVIITDTETQPGSVGIFEDIWSKYQLPSGETVTVDLFDRPKSIEFIKDKLLGKKLTEDELAVITSDISSRKIRETEIAYFMATFFNPGFDDEEILWTIKGMANAGEILDFRNIRDNGNMVVDKHSIGGVAAKGITPLLVPIVASFDLVIPNTSTRAITTPAGTTDILEVVMPVTLTSQKVMEVVKEVGACMIWGGALKLSPADDVLINVERGLHIQSFQKMLVSIVAKKVSMGITHIIIDIPYGPGTKVEKPDDVVELEKGFKKLFHKVGIECEVFSRHVTAPDGMGIGPSLEVRDILWVFERDEKRPIKLEKTVVEMAGKLLEMTGRVDPGKGRTAAMEKLESGEAYEKFWEIAMAQGAKKRIDSSSIEVGEYVSTFKANKSGTIKFVDNKEIVNVARGLGNPFIKEAGVYLYKTSGDRVEKGEPLMEIYASSQERLGTGTDAVDIDQIFRL</sequence>
<dbReference type="InterPro" id="IPR036566">
    <property type="entry name" value="PYNP-like_C_sf"/>
</dbReference>
<evidence type="ECO:0000256" key="1">
    <source>
        <dbReference type="ARBA" id="ARBA00022676"/>
    </source>
</evidence>
<reference evidence="4" key="1">
    <citation type="submission" date="2020-04" db="EMBL/GenBank/DDBJ databases">
        <authorList>
            <person name="Zhang T."/>
        </authorList>
    </citation>
    <scope>NUCLEOTIDE SEQUENCE</scope>
    <source>
        <strain evidence="4">HKST-UBA16</strain>
    </source>
</reference>
<dbReference type="GO" id="GO:0009032">
    <property type="term" value="F:thymidine phosphorylase activity"/>
    <property type="evidence" value="ECO:0007669"/>
    <property type="project" value="UniProtKB-EC"/>
</dbReference>
<dbReference type="SUPFAM" id="SSF54680">
    <property type="entry name" value="Pyrimidine nucleoside phosphorylase C-terminal domain"/>
    <property type="match status" value="1"/>
</dbReference>
<dbReference type="SMART" id="SM00941">
    <property type="entry name" value="PYNP_C"/>
    <property type="match status" value="1"/>
</dbReference>
<dbReference type="Pfam" id="PF00591">
    <property type="entry name" value="Glycos_transf_3"/>
    <property type="match status" value="1"/>
</dbReference>
<dbReference type="Gene3D" id="3.40.1030.10">
    <property type="entry name" value="Nucleoside phosphorylase/phosphoribosyltransferase catalytic domain"/>
    <property type="match status" value="1"/>
</dbReference>
<protein>
    <submittedName>
        <fullName evidence="4">Thymidine phosphorylase</fullName>
        <ecNumber evidence="4">2.4.2.4</ecNumber>
    </submittedName>
</protein>
<dbReference type="NCBIfam" id="NF003338">
    <property type="entry name" value="PRK04350.1"/>
    <property type="match status" value="1"/>
</dbReference>
<reference evidence="4" key="2">
    <citation type="journal article" date="2021" name="Microbiome">
        <title>Successional dynamics and alternative stable states in a saline activated sludge microbial community over 9 years.</title>
        <authorList>
            <person name="Wang Y."/>
            <person name="Ye J."/>
            <person name="Ju F."/>
            <person name="Liu L."/>
            <person name="Boyd J.A."/>
            <person name="Deng Y."/>
            <person name="Parks D.H."/>
            <person name="Jiang X."/>
            <person name="Yin X."/>
            <person name="Woodcroft B.J."/>
            <person name="Tyson G.W."/>
            <person name="Hugenholtz P."/>
            <person name="Polz M.F."/>
            <person name="Zhang T."/>
        </authorList>
    </citation>
    <scope>NUCLEOTIDE SEQUENCE</scope>
    <source>
        <strain evidence="4">HKST-UBA16</strain>
    </source>
</reference>
<dbReference type="InterPro" id="IPR013102">
    <property type="entry name" value="PYNP_C"/>
</dbReference>
<evidence type="ECO:0000256" key="2">
    <source>
        <dbReference type="ARBA" id="ARBA00022679"/>
    </source>
</evidence>
<dbReference type="InterPro" id="IPR036320">
    <property type="entry name" value="Glycosyl_Trfase_fam3_N_dom_sf"/>
</dbReference>
<dbReference type="Proteomes" id="UP000748332">
    <property type="component" value="Unassembled WGS sequence"/>
</dbReference>
<dbReference type="InterPro" id="IPR000312">
    <property type="entry name" value="Glycosyl_Trfase_fam3"/>
</dbReference>
<dbReference type="Pfam" id="PF07831">
    <property type="entry name" value="PYNP_C"/>
    <property type="match status" value="1"/>
</dbReference>
<evidence type="ECO:0000313" key="5">
    <source>
        <dbReference type="Proteomes" id="UP000748332"/>
    </source>
</evidence>
<comment type="caution">
    <text evidence="4">The sequence shown here is derived from an EMBL/GenBank/DDBJ whole genome shotgun (WGS) entry which is preliminary data.</text>
</comment>
<dbReference type="EMBL" id="JAGQLM010000115">
    <property type="protein sequence ID" value="MCA9375213.1"/>
    <property type="molecule type" value="Genomic_DNA"/>
</dbReference>
<evidence type="ECO:0000259" key="3">
    <source>
        <dbReference type="SMART" id="SM00941"/>
    </source>
</evidence>
<dbReference type="GO" id="GO:0005829">
    <property type="term" value="C:cytosol"/>
    <property type="evidence" value="ECO:0007669"/>
    <property type="project" value="TreeGrafter"/>
</dbReference>
<dbReference type="EC" id="2.4.2.4" evidence="4"/>
<dbReference type="Gene3D" id="2.40.40.20">
    <property type="match status" value="1"/>
</dbReference>
<evidence type="ECO:0000313" key="4">
    <source>
        <dbReference type="EMBL" id="MCA9375213.1"/>
    </source>
</evidence>
<dbReference type="InterPro" id="IPR013466">
    <property type="entry name" value="Thymidine/AMP_Pase"/>
</dbReference>
<dbReference type="PANTHER" id="PTHR10515:SF0">
    <property type="entry name" value="THYMIDINE PHOSPHORYLASE"/>
    <property type="match status" value="1"/>
</dbReference>
<keyword evidence="1 4" id="KW-0328">Glycosyltransferase</keyword>